<dbReference type="SUPFAM" id="SSF53850">
    <property type="entry name" value="Periplasmic binding protein-like II"/>
    <property type="match status" value="1"/>
</dbReference>
<dbReference type="InterPro" id="IPR052192">
    <property type="entry name" value="Insect_Ionotropic_Sensory_Rcpt"/>
</dbReference>
<keyword evidence="2" id="KW-1003">Cell membrane</keyword>
<dbReference type="PANTHER" id="PTHR42643">
    <property type="entry name" value="IONOTROPIC RECEPTOR 20A-RELATED"/>
    <property type="match status" value="1"/>
</dbReference>
<evidence type="ECO:0000256" key="3">
    <source>
        <dbReference type="ARBA" id="ARBA00022692"/>
    </source>
</evidence>
<evidence type="ECO:0000256" key="2">
    <source>
        <dbReference type="ARBA" id="ARBA00022475"/>
    </source>
</evidence>
<proteinExistence type="predicted"/>
<keyword evidence="6" id="KW-0675">Receptor</keyword>
<organism evidence="8 9">
    <name type="scientific">Ignelater luminosus</name>
    <name type="common">Cucubano</name>
    <name type="synonym">Pyrophorus luminosus</name>
    <dbReference type="NCBI Taxonomy" id="2038154"/>
    <lineage>
        <taxon>Eukaryota</taxon>
        <taxon>Metazoa</taxon>
        <taxon>Ecdysozoa</taxon>
        <taxon>Arthropoda</taxon>
        <taxon>Hexapoda</taxon>
        <taxon>Insecta</taxon>
        <taxon>Pterygota</taxon>
        <taxon>Neoptera</taxon>
        <taxon>Endopterygota</taxon>
        <taxon>Coleoptera</taxon>
        <taxon>Polyphaga</taxon>
        <taxon>Elateriformia</taxon>
        <taxon>Elateroidea</taxon>
        <taxon>Elateridae</taxon>
        <taxon>Agrypninae</taxon>
        <taxon>Pyrophorini</taxon>
        <taxon>Ignelater</taxon>
    </lineage>
</organism>
<evidence type="ECO:0000313" key="8">
    <source>
        <dbReference type="EMBL" id="KAF2899949.1"/>
    </source>
</evidence>
<keyword evidence="7" id="KW-0325">Glycoprotein</keyword>
<dbReference type="PANTHER" id="PTHR42643:SF30">
    <property type="entry name" value="IONOTROPIC RECEPTOR 40A-RELATED"/>
    <property type="match status" value="1"/>
</dbReference>
<keyword evidence="9" id="KW-1185">Reference proteome</keyword>
<dbReference type="Proteomes" id="UP000801492">
    <property type="component" value="Unassembled WGS sequence"/>
</dbReference>
<protein>
    <submittedName>
        <fullName evidence="8">Uncharacterized protein</fullName>
    </submittedName>
</protein>
<evidence type="ECO:0000313" key="9">
    <source>
        <dbReference type="Proteomes" id="UP000801492"/>
    </source>
</evidence>
<evidence type="ECO:0000256" key="7">
    <source>
        <dbReference type="ARBA" id="ARBA00023180"/>
    </source>
</evidence>
<reference evidence="8" key="1">
    <citation type="submission" date="2019-08" db="EMBL/GenBank/DDBJ databases">
        <title>The genome of the North American firefly Photinus pyralis.</title>
        <authorList>
            <consortium name="Photinus pyralis genome working group"/>
            <person name="Fallon T.R."/>
            <person name="Sander Lower S.E."/>
            <person name="Weng J.-K."/>
        </authorList>
    </citation>
    <scope>NUCLEOTIDE SEQUENCE</scope>
    <source>
        <strain evidence="8">TRF0915ILg1</strain>
        <tissue evidence="8">Whole body</tissue>
    </source>
</reference>
<sequence>MRSYVLTFLTANFIFKVLGRLESIPTGILETRMSLAKCVGEATDRFFEDHEISLVSLSIIEPKNTMRFAIALDRLLFSELFSRSNLSIIIKKTTVPHSSEYYLKKIDNYIIQVRRPMEIKDNLRVLKIHPTWNSHAKFLVVSATIFEDPYVVASGIFKQLWRSKIANGIVLLTNPNNTSLFTVYSWIPFSEKYCTTGFDETRILDKCRFGHFLKGAHWFPRKIHRNLHGCLFRVRAVVWPPYVLGPEKEVIKDKSLIKINDGLEAMLVNTMAEIANFSINYTVADRLQDWGTVYKNGTTTGAFLALKNEESDIAIGSFAATIERNMYFDYIIYNMPESMTWCVPHAEDTDQWKKLLMVIPIRKCLNDTAFDKNAATCTPRLYMKYAVNLYVAEDGTPLLYCFRDSVVTYPLEMLLDILLQKIEKHYNLRVLIIVYDFETTLNPVKLNILYRTSDHVKRF</sequence>
<evidence type="ECO:0000256" key="4">
    <source>
        <dbReference type="ARBA" id="ARBA00022989"/>
    </source>
</evidence>
<dbReference type="Gene3D" id="3.40.190.10">
    <property type="entry name" value="Periplasmic binding protein-like II"/>
    <property type="match status" value="1"/>
</dbReference>
<dbReference type="OrthoDB" id="6506757at2759"/>
<dbReference type="EMBL" id="VTPC01002500">
    <property type="protein sequence ID" value="KAF2899949.1"/>
    <property type="molecule type" value="Genomic_DNA"/>
</dbReference>
<dbReference type="GO" id="GO:0005886">
    <property type="term" value="C:plasma membrane"/>
    <property type="evidence" value="ECO:0007669"/>
    <property type="project" value="UniProtKB-SubCell"/>
</dbReference>
<keyword evidence="5" id="KW-0472">Membrane</keyword>
<accession>A0A8K0D656</accession>
<comment type="subcellular location">
    <subcellularLocation>
        <location evidence="1">Cell membrane</location>
        <topology evidence="1">Multi-pass membrane protein</topology>
    </subcellularLocation>
</comment>
<evidence type="ECO:0000256" key="1">
    <source>
        <dbReference type="ARBA" id="ARBA00004651"/>
    </source>
</evidence>
<keyword evidence="4" id="KW-1133">Transmembrane helix</keyword>
<gene>
    <name evidence="8" type="ORF">ILUMI_06237</name>
</gene>
<name>A0A8K0D656_IGNLU</name>
<evidence type="ECO:0000256" key="5">
    <source>
        <dbReference type="ARBA" id="ARBA00023136"/>
    </source>
</evidence>
<dbReference type="AlphaFoldDB" id="A0A8K0D656"/>
<keyword evidence="3" id="KW-0812">Transmembrane</keyword>
<evidence type="ECO:0000256" key="6">
    <source>
        <dbReference type="ARBA" id="ARBA00023170"/>
    </source>
</evidence>
<comment type="caution">
    <text evidence="8">The sequence shown here is derived from an EMBL/GenBank/DDBJ whole genome shotgun (WGS) entry which is preliminary data.</text>
</comment>